<organism evidence="5 6">
    <name type="scientific">Raoultibacter timonensis</name>
    <dbReference type="NCBI Taxonomy" id="1907662"/>
    <lineage>
        <taxon>Bacteria</taxon>
        <taxon>Bacillati</taxon>
        <taxon>Actinomycetota</taxon>
        <taxon>Coriobacteriia</taxon>
        <taxon>Eggerthellales</taxon>
        <taxon>Eggerthellaceae</taxon>
        <taxon>Raoultibacter</taxon>
    </lineage>
</organism>
<proteinExistence type="predicted"/>
<dbReference type="RefSeq" id="WP_102377970.1">
    <property type="nucleotide sequence ID" value="NZ_AP025564.1"/>
</dbReference>
<dbReference type="InterPro" id="IPR020449">
    <property type="entry name" value="Tscrpt_reg_AraC-type_HTH"/>
</dbReference>
<evidence type="ECO:0000313" key="6">
    <source>
        <dbReference type="Proteomes" id="UP001320544"/>
    </source>
</evidence>
<dbReference type="SMART" id="SM00342">
    <property type="entry name" value="HTH_ARAC"/>
    <property type="match status" value="1"/>
</dbReference>
<dbReference type="Proteomes" id="UP001320544">
    <property type="component" value="Chromosome"/>
</dbReference>
<evidence type="ECO:0000256" key="1">
    <source>
        <dbReference type="ARBA" id="ARBA00023015"/>
    </source>
</evidence>
<feature type="domain" description="HTH araC/xylS-type" evidence="4">
    <location>
        <begin position="243"/>
        <end position="341"/>
    </location>
</feature>
<keyword evidence="3" id="KW-0804">Transcription</keyword>
<name>A0ABM7WJL1_9ACTN</name>
<dbReference type="PANTHER" id="PTHR47893">
    <property type="entry name" value="REGULATORY PROTEIN PCHR"/>
    <property type="match status" value="1"/>
</dbReference>
<sequence length="346" mass="39359">MTERDVSDEIPNDHAEMKRTFPKARFDTKFDALFVPQATALHGIPIEPPLRGRVGRLWEIDESFGNGTYWFYAIDDIMGVAVYDFIFKTPLEFSCETPDFFCFGSYGKNMVPYFGKNTDPADRTLLGYAWAGQPYVQTTKADEQYDVTSIVLLPKAMQLMSMRCHCDPLVLSRAIASLDGNRDVLGLNQVFDEIRQARPSAVTAHAFYEAKITEAVSLLLDWNLLRAQEPRNALRPSDRSALNRARTHIENNVERHVSTDEICRIACASPSKLTRLFKQAEGMTPQEYARSVRMDRACRMLEETDIPLSDVAEKLGFARQGSFSEAFKERFGVTPREFRARRRANA</sequence>
<reference evidence="5 6" key="1">
    <citation type="submission" date="2022-01" db="EMBL/GenBank/DDBJ databases">
        <title>Novel bile acid biosynthetic pathways are enriched in the microbiome of centenarians.</title>
        <authorList>
            <person name="Sato Y."/>
            <person name="Atarashi K."/>
            <person name="Plichta R.D."/>
            <person name="Arai Y."/>
            <person name="Sasajima S."/>
            <person name="Kearney M.S."/>
            <person name="Suda W."/>
            <person name="Takeshita K."/>
            <person name="Sasaki T."/>
            <person name="Okamoto S."/>
            <person name="Skelly N.A."/>
            <person name="Okamura Y."/>
            <person name="Vlamakis H."/>
            <person name="Li Y."/>
            <person name="Tanoue T."/>
            <person name="Takei H."/>
            <person name="Nittono H."/>
            <person name="Narushima S."/>
            <person name="Irie J."/>
            <person name="Itoh H."/>
            <person name="Moriya K."/>
            <person name="Sugiura Y."/>
            <person name="Suematsu M."/>
            <person name="Moritoki N."/>
            <person name="Shibata S."/>
            <person name="Littman R.D."/>
            <person name="Fischbach A.M."/>
            <person name="Uwamino Y."/>
            <person name="Inoue T."/>
            <person name="Honda A."/>
            <person name="Hattori M."/>
            <person name="Murai T."/>
            <person name="Xavier J.R."/>
            <person name="Hirose N."/>
            <person name="Honda K."/>
        </authorList>
    </citation>
    <scope>NUCLEOTIDE SEQUENCE [LARGE SCALE GENOMIC DNA]</scope>
    <source>
        <strain evidence="5 6">CE91-St30</strain>
    </source>
</reference>
<dbReference type="PRINTS" id="PR00032">
    <property type="entry name" value="HTHARAC"/>
</dbReference>
<protein>
    <recommendedName>
        <fullName evidence="4">HTH araC/xylS-type domain-containing protein</fullName>
    </recommendedName>
</protein>
<keyword evidence="2" id="KW-0238">DNA-binding</keyword>
<evidence type="ECO:0000313" key="5">
    <source>
        <dbReference type="EMBL" id="BDE96525.1"/>
    </source>
</evidence>
<dbReference type="SUPFAM" id="SSF46689">
    <property type="entry name" value="Homeodomain-like"/>
    <property type="match status" value="2"/>
</dbReference>
<accession>A0ABM7WJL1</accession>
<dbReference type="PANTHER" id="PTHR47893:SF1">
    <property type="entry name" value="REGULATORY PROTEIN PCHR"/>
    <property type="match status" value="1"/>
</dbReference>
<evidence type="ECO:0000256" key="3">
    <source>
        <dbReference type="ARBA" id="ARBA00023163"/>
    </source>
</evidence>
<dbReference type="EMBL" id="AP025564">
    <property type="protein sequence ID" value="BDE96525.1"/>
    <property type="molecule type" value="Genomic_DNA"/>
</dbReference>
<dbReference type="Gene3D" id="1.10.10.60">
    <property type="entry name" value="Homeodomain-like"/>
    <property type="match status" value="2"/>
</dbReference>
<dbReference type="InterPro" id="IPR018062">
    <property type="entry name" value="HTH_AraC-typ_CS"/>
</dbReference>
<evidence type="ECO:0000259" key="4">
    <source>
        <dbReference type="PROSITE" id="PS01124"/>
    </source>
</evidence>
<gene>
    <name evidence="5" type="ORF">CE91St30_18580</name>
</gene>
<dbReference type="PROSITE" id="PS01124">
    <property type="entry name" value="HTH_ARAC_FAMILY_2"/>
    <property type="match status" value="1"/>
</dbReference>
<dbReference type="InterPro" id="IPR053142">
    <property type="entry name" value="PchR_regulatory_protein"/>
</dbReference>
<dbReference type="InterPro" id="IPR009057">
    <property type="entry name" value="Homeodomain-like_sf"/>
</dbReference>
<keyword evidence="1" id="KW-0805">Transcription regulation</keyword>
<dbReference type="Pfam" id="PF12833">
    <property type="entry name" value="HTH_18"/>
    <property type="match status" value="1"/>
</dbReference>
<evidence type="ECO:0000256" key="2">
    <source>
        <dbReference type="ARBA" id="ARBA00023125"/>
    </source>
</evidence>
<dbReference type="InterPro" id="IPR018060">
    <property type="entry name" value="HTH_AraC"/>
</dbReference>
<dbReference type="PROSITE" id="PS00041">
    <property type="entry name" value="HTH_ARAC_FAMILY_1"/>
    <property type="match status" value="1"/>
</dbReference>
<keyword evidence="6" id="KW-1185">Reference proteome</keyword>